<dbReference type="AlphaFoldDB" id="A0A6P0GM34"/>
<dbReference type="EMBL" id="JAAGWE010000039">
    <property type="protein sequence ID" value="NEM08418.1"/>
    <property type="molecule type" value="Genomic_DNA"/>
</dbReference>
<dbReference type="Proteomes" id="UP000471126">
    <property type="component" value="Unassembled WGS sequence"/>
</dbReference>
<gene>
    <name evidence="1" type="ORF">GCU54_20825</name>
</gene>
<proteinExistence type="predicted"/>
<sequence>MSAGITLPLLAAVGHGTADFLGGAGARRVTTAVYCGPDERSHDPSGRSYAC</sequence>
<accession>A0A6P0GM34</accession>
<protein>
    <submittedName>
        <fullName evidence="1">Uncharacterized protein</fullName>
    </submittedName>
</protein>
<reference evidence="1 2" key="1">
    <citation type="submission" date="2019-12" db="EMBL/GenBank/DDBJ databases">
        <title>WGS of CPCC 203550 I12A-02606.</title>
        <authorList>
            <person name="Jiang Z."/>
        </authorList>
    </citation>
    <scope>NUCLEOTIDE SEQUENCE [LARGE SCALE GENOMIC DNA]</scope>
    <source>
        <strain evidence="1 2">I12A-02606</strain>
    </source>
</reference>
<evidence type="ECO:0000313" key="1">
    <source>
        <dbReference type="EMBL" id="NEM08418.1"/>
    </source>
</evidence>
<organism evidence="1 2">
    <name type="scientific">Geodermatophilus normandii</name>
    <dbReference type="NCBI Taxonomy" id="1137989"/>
    <lineage>
        <taxon>Bacteria</taxon>
        <taxon>Bacillati</taxon>
        <taxon>Actinomycetota</taxon>
        <taxon>Actinomycetes</taxon>
        <taxon>Geodermatophilales</taxon>
        <taxon>Geodermatophilaceae</taxon>
        <taxon>Geodermatophilus</taxon>
    </lineage>
</organism>
<evidence type="ECO:0000313" key="2">
    <source>
        <dbReference type="Proteomes" id="UP000471126"/>
    </source>
</evidence>
<dbReference type="RefSeq" id="WP_163478457.1">
    <property type="nucleotide sequence ID" value="NZ_JAAGWE010000039.1"/>
</dbReference>
<name>A0A6P0GM34_9ACTN</name>
<comment type="caution">
    <text evidence="1">The sequence shown here is derived from an EMBL/GenBank/DDBJ whole genome shotgun (WGS) entry which is preliminary data.</text>
</comment>